<evidence type="ECO:0000313" key="5">
    <source>
        <dbReference type="Proteomes" id="UP000196503"/>
    </source>
</evidence>
<feature type="region of interest" description="Disordered" evidence="2">
    <location>
        <begin position="262"/>
        <end position="288"/>
    </location>
</feature>
<dbReference type="Proteomes" id="UP000196503">
    <property type="component" value="Unassembled WGS sequence"/>
</dbReference>
<keyword evidence="3" id="KW-1133">Transmembrane helix</keyword>
<evidence type="ECO:0000256" key="3">
    <source>
        <dbReference type="SAM" id="Phobius"/>
    </source>
</evidence>
<name>A0A200I2C4_9ENTE</name>
<comment type="caution">
    <text evidence="4">The sequence shown here is derived from an EMBL/GenBank/DDBJ whole genome shotgun (WGS) entry which is preliminary data.</text>
</comment>
<gene>
    <name evidence="4" type="ORF">A5869_000767</name>
</gene>
<protein>
    <submittedName>
        <fullName evidence="4">Uncharacterized protein</fullName>
    </submittedName>
</protein>
<keyword evidence="3" id="KW-0812">Transmembrane</keyword>
<accession>A0A200I2C4</accession>
<feature type="compositionally biased region" description="Low complexity" evidence="2">
    <location>
        <begin position="300"/>
        <end position="314"/>
    </location>
</feature>
<feature type="compositionally biased region" description="Low complexity" evidence="2">
    <location>
        <begin position="322"/>
        <end position="353"/>
    </location>
</feature>
<dbReference type="RefSeq" id="WP_087662984.1">
    <property type="nucleotide sequence ID" value="NZ_NIBL01000001.1"/>
</dbReference>
<evidence type="ECO:0000313" key="4">
    <source>
        <dbReference type="EMBL" id="OUZ19118.1"/>
    </source>
</evidence>
<feature type="transmembrane region" description="Helical" evidence="3">
    <location>
        <begin position="6"/>
        <end position="26"/>
    </location>
</feature>
<organism evidence="4 5">
    <name type="scientific">Enterococcus cecorum</name>
    <dbReference type="NCBI Taxonomy" id="44008"/>
    <lineage>
        <taxon>Bacteria</taxon>
        <taxon>Bacillati</taxon>
        <taxon>Bacillota</taxon>
        <taxon>Bacilli</taxon>
        <taxon>Lactobacillales</taxon>
        <taxon>Enterococcaceae</taxon>
        <taxon>Enterococcus</taxon>
    </lineage>
</organism>
<keyword evidence="1" id="KW-0175">Coiled coil</keyword>
<reference evidence="4 5" key="1">
    <citation type="submission" date="2017-05" db="EMBL/GenBank/DDBJ databases">
        <title>The Genome Sequence of Enterococcus faecium 2D5_DIV0622.</title>
        <authorList>
            <consortium name="The Broad Institute Genomics Platform"/>
            <consortium name="The Broad Institute Genomic Center for Infectious Diseases"/>
            <person name="Earl A."/>
            <person name="Manson A."/>
            <person name="Schwartman J."/>
            <person name="Gilmore M."/>
            <person name="Abouelleil A."/>
            <person name="Cao P."/>
            <person name="Chapman S."/>
            <person name="Cusick C."/>
            <person name="Shea T."/>
            <person name="Young S."/>
            <person name="Neafsey D."/>
            <person name="Nusbaum C."/>
            <person name="Birren B."/>
        </authorList>
    </citation>
    <scope>NUCLEOTIDE SEQUENCE [LARGE SCALE GENOMIC DNA]</scope>
    <source>
        <strain evidence="4 5">2D5_DIV0622</strain>
    </source>
</reference>
<feature type="coiled-coil region" evidence="1">
    <location>
        <begin position="73"/>
        <end position="136"/>
    </location>
</feature>
<feature type="compositionally biased region" description="Low complexity" evidence="2">
    <location>
        <begin position="262"/>
        <end position="282"/>
    </location>
</feature>
<feature type="region of interest" description="Disordered" evidence="2">
    <location>
        <begin position="300"/>
        <end position="380"/>
    </location>
</feature>
<dbReference type="EMBL" id="NIBL01000001">
    <property type="protein sequence ID" value="OUZ19118.1"/>
    <property type="molecule type" value="Genomic_DNA"/>
</dbReference>
<proteinExistence type="predicted"/>
<evidence type="ECO:0000256" key="2">
    <source>
        <dbReference type="SAM" id="MobiDB-lite"/>
    </source>
</evidence>
<sequence length="380" mass="41943">MDKKTLKIIITLLLMVSVSVICIFGYKYSQRHTDTQSKDVIENFVENVNQQYDQVNKKVATGYLNKEKIFLAKDLDQKKLDDIQQSINNFENEYNAALANLKSLNSDDLASYQSQVQAVKDKVNQLLTNFQSLQKKFASQKAINGLFEHPFLTGDKQNKEVLITASLKQADFDQVKKANYTKDAKDDYQKALNQGLDIAEGQIKAVTQAKDLYNQLYKDKTVTEQANQASLDQVKQLIGQIKNPKIRDSFTEGLQAIEATVQAQATTQTETTTDSATNTDGTMNQDTMIYDNITPNYNYSGNNTSNYNPSAGNGTNTGGTGNQNNQGQQTPGNQDTGADTGADTGTGSSEEPTPSTPDPETPQNDNEFIGENGGNFTRNE</sequence>
<keyword evidence="3" id="KW-0472">Membrane</keyword>
<dbReference type="AlphaFoldDB" id="A0A200I2C4"/>
<evidence type="ECO:0000256" key="1">
    <source>
        <dbReference type="SAM" id="Coils"/>
    </source>
</evidence>